<dbReference type="InterPro" id="IPR001675">
    <property type="entry name" value="Glyco_trans_29"/>
</dbReference>
<evidence type="ECO:0000256" key="6">
    <source>
        <dbReference type="ARBA" id="ARBA00022989"/>
    </source>
</evidence>
<dbReference type="AlphaFoldDB" id="A0A8J7R0B6"/>
<evidence type="ECO:0000256" key="1">
    <source>
        <dbReference type="ARBA" id="ARBA00004167"/>
    </source>
</evidence>
<dbReference type="InterPro" id="IPR038578">
    <property type="entry name" value="GT29-like_sf"/>
</dbReference>
<keyword evidence="10" id="KW-1185">Reference proteome</keyword>
<evidence type="ECO:0000256" key="7">
    <source>
        <dbReference type="ARBA" id="ARBA00023136"/>
    </source>
</evidence>
<dbReference type="EC" id="2.4.-.-" evidence="9"/>
<gene>
    <name evidence="9" type="ORF">J5Y06_03145</name>
</gene>
<keyword evidence="4 9" id="KW-0808">Transferase</keyword>
<dbReference type="GO" id="GO:0012505">
    <property type="term" value="C:endomembrane system"/>
    <property type="evidence" value="ECO:0007669"/>
    <property type="project" value="UniProtKB-SubCell"/>
</dbReference>
<proteinExistence type="predicted"/>
<dbReference type="GO" id="GO:0008373">
    <property type="term" value="F:sialyltransferase activity"/>
    <property type="evidence" value="ECO:0007669"/>
    <property type="project" value="InterPro"/>
</dbReference>
<evidence type="ECO:0000313" key="10">
    <source>
        <dbReference type="Proteomes" id="UP000666240"/>
    </source>
</evidence>
<protein>
    <submittedName>
        <fullName evidence="9">Glycosyltransferase family 29 protein</fullName>
        <ecNumber evidence="9">2.4.-.-</ecNumber>
    </submittedName>
</protein>
<reference evidence="9" key="1">
    <citation type="submission" date="2021-03" db="EMBL/GenBank/DDBJ databases">
        <title>Genome sequencing and assembly of Tianweitania sediminis.</title>
        <authorList>
            <person name="Chhetri G."/>
        </authorList>
    </citation>
    <scope>NUCLEOTIDE SEQUENCE</scope>
    <source>
        <strain evidence="9">Z8</strain>
    </source>
</reference>
<comment type="caution">
    <text evidence="9">The sequence shown here is derived from an EMBL/GenBank/DDBJ whole genome shotgun (WGS) entry which is preliminary data.</text>
</comment>
<keyword evidence="8" id="KW-0325">Glycoprotein</keyword>
<dbReference type="EMBL" id="JAGIYY010000001">
    <property type="protein sequence ID" value="MBP0437650.1"/>
    <property type="molecule type" value="Genomic_DNA"/>
</dbReference>
<evidence type="ECO:0000313" key="9">
    <source>
        <dbReference type="EMBL" id="MBP0437650.1"/>
    </source>
</evidence>
<dbReference type="Gene3D" id="3.90.1480.20">
    <property type="entry name" value="Glycosyl transferase family 29"/>
    <property type="match status" value="1"/>
</dbReference>
<dbReference type="Proteomes" id="UP000666240">
    <property type="component" value="Unassembled WGS sequence"/>
</dbReference>
<organism evidence="9 10">
    <name type="scientific">Tianweitania sediminis</name>
    <dbReference type="NCBI Taxonomy" id="1502156"/>
    <lineage>
        <taxon>Bacteria</taxon>
        <taxon>Pseudomonadati</taxon>
        <taxon>Pseudomonadota</taxon>
        <taxon>Alphaproteobacteria</taxon>
        <taxon>Hyphomicrobiales</taxon>
        <taxon>Phyllobacteriaceae</taxon>
        <taxon>Tianweitania</taxon>
    </lineage>
</organism>
<evidence type="ECO:0000256" key="5">
    <source>
        <dbReference type="ARBA" id="ARBA00022692"/>
    </source>
</evidence>
<keyword evidence="3 9" id="KW-0328">Glycosyltransferase</keyword>
<sequence length="204" mass="23423">MSGRVFVVGNGPLPRDLSDEVDSADFVLRFNEPKASKGMSGTKTDMLMVNNSGKPMQRRLRDPGYFRSAIVQAAKEVVFPYHPHTIRTWLIQPTLLSRLRGRKSDWTLQALESLGQAGKEVRIMPPSFYEEACAELGLTREQMREVFPSTGYLGLRHILQHFPAPQYRVELCGFSWEGWKRHAWADERSWVENKIANRLLFTID</sequence>
<evidence type="ECO:0000256" key="4">
    <source>
        <dbReference type="ARBA" id="ARBA00022679"/>
    </source>
</evidence>
<evidence type="ECO:0000256" key="2">
    <source>
        <dbReference type="ARBA" id="ARBA00004308"/>
    </source>
</evidence>
<accession>A0A8J7R0B6</accession>
<dbReference type="GO" id="GO:0016020">
    <property type="term" value="C:membrane"/>
    <property type="evidence" value="ECO:0007669"/>
    <property type="project" value="UniProtKB-SubCell"/>
</dbReference>
<keyword evidence="5" id="KW-0812">Transmembrane</keyword>
<evidence type="ECO:0000256" key="8">
    <source>
        <dbReference type="ARBA" id="ARBA00023180"/>
    </source>
</evidence>
<name>A0A8J7R0B6_9HYPH</name>
<keyword evidence="6" id="KW-1133">Transmembrane helix</keyword>
<keyword evidence="7" id="KW-0472">Membrane</keyword>
<evidence type="ECO:0000256" key="3">
    <source>
        <dbReference type="ARBA" id="ARBA00022676"/>
    </source>
</evidence>
<dbReference type="Pfam" id="PF00777">
    <property type="entry name" value="Glyco_transf_29"/>
    <property type="match status" value="1"/>
</dbReference>
<comment type="subcellular location">
    <subcellularLocation>
        <location evidence="2">Endomembrane system</location>
    </subcellularLocation>
    <subcellularLocation>
        <location evidence="1">Membrane</location>
        <topology evidence="1">Single-pass membrane protein</topology>
    </subcellularLocation>
</comment>